<gene>
    <name evidence="1" type="ORF">F0919_16690</name>
</gene>
<dbReference type="Pfam" id="PF08811">
    <property type="entry name" value="DUF1800"/>
    <property type="match status" value="1"/>
</dbReference>
<organism evidence="1 2">
    <name type="scientific">Taibaiella lutea</name>
    <dbReference type="NCBI Taxonomy" id="2608001"/>
    <lineage>
        <taxon>Bacteria</taxon>
        <taxon>Pseudomonadati</taxon>
        <taxon>Bacteroidota</taxon>
        <taxon>Chitinophagia</taxon>
        <taxon>Chitinophagales</taxon>
        <taxon>Chitinophagaceae</taxon>
        <taxon>Taibaiella</taxon>
    </lineage>
</organism>
<sequence length="490" mass="56268">MSLSNRIKNQHLLSRAGFGVSIDDIPHLDKNNNKFLKEIIKASQDTIQPLEVQDPFVENTLKSMNPDERGDMSKEMFSEMNKPKGKAIRMQSGKDIQQLSIDWMHEMVYSKAILREKIALFWHGHFACNVNNSMYEEELLSIIRNNALGDFRILLKEVSKSSAMILFLNNQQNSKKHPNENFGREVMELFTLGRGNYTENDVKEIARAFTGWQVKTGAGFFFNEKIHDTGNKTFLGETGNFNGDDAIDIILKQKQTAVFISQRLYRFFVNENIDASAIQWLSDRFYKNDYNISLLMEDIFSSDWFYNESNIGIQIKSPVVYIGGIRRFLPMTLQNEEVQIVLERLLGQWLFNPPNVAGWAGEKAWIDSSSLMLRLKIPSLIKNDETLDLKPKTDDDVQMGQKEYLQIGPKKKKSGGYQILASVDWSKLLKAIGEKDKTAVLQKMKSLLIQTPDNKIDDAVIMGDKTDEDLIQFTRRITIELMSTPEYQLC</sequence>
<reference evidence="1 2" key="1">
    <citation type="submission" date="2019-09" db="EMBL/GenBank/DDBJ databases">
        <title>Genome sequence and assembly of Taibaiella sp.</title>
        <authorList>
            <person name="Chhetri G."/>
        </authorList>
    </citation>
    <scope>NUCLEOTIDE SEQUENCE [LARGE SCALE GENOMIC DNA]</scope>
    <source>
        <strain evidence="1 2">KVB11</strain>
    </source>
</reference>
<evidence type="ECO:0000313" key="2">
    <source>
        <dbReference type="Proteomes" id="UP000323632"/>
    </source>
</evidence>
<dbReference type="RefSeq" id="WP_150033929.1">
    <property type="nucleotide sequence ID" value="NZ_VWSH01000004.1"/>
</dbReference>
<comment type="caution">
    <text evidence="1">The sequence shown here is derived from an EMBL/GenBank/DDBJ whole genome shotgun (WGS) entry which is preliminary data.</text>
</comment>
<dbReference type="Proteomes" id="UP000323632">
    <property type="component" value="Unassembled WGS sequence"/>
</dbReference>
<evidence type="ECO:0000313" key="1">
    <source>
        <dbReference type="EMBL" id="KAA5532426.1"/>
    </source>
</evidence>
<keyword evidence="2" id="KW-1185">Reference proteome</keyword>
<protein>
    <submittedName>
        <fullName evidence="1">DUF1800 domain-containing protein</fullName>
    </submittedName>
</protein>
<dbReference type="InterPro" id="IPR014917">
    <property type="entry name" value="DUF1800"/>
</dbReference>
<proteinExistence type="predicted"/>
<name>A0A5M6CB74_9BACT</name>
<dbReference type="EMBL" id="VWSH01000004">
    <property type="protein sequence ID" value="KAA5532426.1"/>
    <property type="molecule type" value="Genomic_DNA"/>
</dbReference>
<dbReference type="AlphaFoldDB" id="A0A5M6CB74"/>
<accession>A0A5M6CB74</accession>